<proteinExistence type="predicted"/>
<sequence>GVLYEDLLKKTGVELGLKKESLKYFTICQGHEWPIKRFKTGDVIALGLQDLSFQKWCFDLKEERDLILRDPAATHLIFSQAQHDISTG</sequence>
<dbReference type="Proteomes" id="UP001497497">
    <property type="component" value="Unassembled WGS sequence"/>
</dbReference>
<feature type="non-terminal residue" evidence="1">
    <location>
        <position position="1"/>
    </location>
</feature>
<organism evidence="1 2">
    <name type="scientific">Lymnaea stagnalis</name>
    <name type="common">Great pond snail</name>
    <name type="synonym">Helix stagnalis</name>
    <dbReference type="NCBI Taxonomy" id="6523"/>
    <lineage>
        <taxon>Eukaryota</taxon>
        <taxon>Metazoa</taxon>
        <taxon>Spiralia</taxon>
        <taxon>Lophotrochozoa</taxon>
        <taxon>Mollusca</taxon>
        <taxon>Gastropoda</taxon>
        <taxon>Heterobranchia</taxon>
        <taxon>Euthyneura</taxon>
        <taxon>Panpulmonata</taxon>
        <taxon>Hygrophila</taxon>
        <taxon>Lymnaeoidea</taxon>
        <taxon>Lymnaeidae</taxon>
        <taxon>Lymnaea</taxon>
    </lineage>
</organism>
<evidence type="ECO:0000313" key="2">
    <source>
        <dbReference type="Proteomes" id="UP001497497"/>
    </source>
</evidence>
<feature type="non-terminal residue" evidence="1">
    <location>
        <position position="88"/>
    </location>
</feature>
<dbReference type="EMBL" id="CAXITT010000240">
    <property type="protein sequence ID" value="CAL1536812.1"/>
    <property type="molecule type" value="Genomic_DNA"/>
</dbReference>
<name>A0AAV2HRU3_LYMST</name>
<comment type="caution">
    <text evidence="1">The sequence shown here is derived from an EMBL/GenBank/DDBJ whole genome shotgun (WGS) entry which is preliminary data.</text>
</comment>
<keyword evidence="2" id="KW-1185">Reference proteome</keyword>
<reference evidence="1 2" key="1">
    <citation type="submission" date="2024-04" db="EMBL/GenBank/DDBJ databases">
        <authorList>
            <consortium name="Genoscope - CEA"/>
            <person name="William W."/>
        </authorList>
    </citation>
    <scope>NUCLEOTIDE SEQUENCE [LARGE SCALE GENOMIC DNA]</scope>
</reference>
<dbReference type="AlphaFoldDB" id="A0AAV2HRU3"/>
<protein>
    <submittedName>
        <fullName evidence="1">Uncharacterized protein</fullName>
    </submittedName>
</protein>
<accession>A0AAV2HRU3</accession>
<gene>
    <name evidence="1" type="ORF">GSLYS_00010725001</name>
</gene>
<evidence type="ECO:0000313" key="1">
    <source>
        <dbReference type="EMBL" id="CAL1536812.1"/>
    </source>
</evidence>